<feature type="region of interest" description="Disordered" evidence="2">
    <location>
        <begin position="304"/>
        <end position="369"/>
    </location>
</feature>
<organism evidence="3 4">
    <name type="scientific">Danionella cerebrum</name>
    <dbReference type="NCBI Taxonomy" id="2873325"/>
    <lineage>
        <taxon>Eukaryota</taxon>
        <taxon>Metazoa</taxon>
        <taxon>Chordata</taxon>
        <taxon>Craniata</taxon>
        <taxon>Vertebrata</taxon>
        <taxon>Euteleostomi</taxon>
        <taxon>Actinopterygii</taxon>
        <taxon>Neopterygii</taxon>
        <taxon>Teleostei</taxon>
        <taxon>Ostariophysi</taxon>
        <taxon>Cypriniformes</taxon>
        <taxon>Danionidae</taxon>
        <taxon>Danioninae</taxon>
        <taxon>Danionella</taxon>
    </lineage>
</organism>
<protein>
    <recommendedName>
        <fullName evidence="5">Coiled-coil domain-containing protein 112</fullName>
    </recommendedName>
</protein>
<evidence type="ECO:0000313" key="3">
    <source>
        <dbReference type="EMBL" id="TRY64783.1"/>
    </source>
</evidence>
<dbReference type="Proteomes" id="UP000316079">
    <property type="component" value="Unassembled WGS sequence"/>
</dbReference>
<sequence>MSASNFLREAEVLRRHVDKEERETIRRHGVRELFKETWEQMNQERKDDAFKVQQQLTSLRNEVFRFQEQLMDLRPSPDAFEKLKETMISIESSIGAFKDMQHQRFEQLLRDECLLQQEISICDQQLELWSLPQAAVCPVTQTHSLSQMHTFPKEVRALQSFLQASGGRCGGWEEQEHQRFLRIYRKCTGKAWNLSDLQQNLPGRSQEELKEHWLWTDTLNRLQQGQREAIKKWRTLRVQQQQAELNQQQQFENQELQERQGCLERLQLESELRRKEEKEALQAWRNQRNQEQQEKRQMHIRLITQQHRRNREEQRRREEQKLKHQEQVTRKKIKEEEEKRRVEEEQRKEREERRRLAEENIPRFQDRDRTLLNQKRQQQQNREQQQLEQQQRLQRIKSKVEVQVSRDSSRILKRTAVWQERMKLIGPSDTSGAIPLSQTYRRAVPSWRRDL</sequence>
<evidence type="ECO:0000256" key="1">
    <source>
        <dbReference type="ARBA" id="ARBA00023054"/>
    </source>
</evidence>
<dbReference type="OrthoDB" id="2152435at2759"/>
<comment type="caution">
    <text evidence="3">The sequence shown here is derived from an EMBL/GenBank/DDBJ whole genome shotgun (WGS) entry which is preliminary data.</text>
</comment>
<gene>
    <name evidence="3" type="ORF">DNTS_004395</name>
</gene>
<keyword evidence="1" id="KW-0175">Coiled coil</keyword>
<proteinExistence type="predicted"/>
<evidence type="ECO:0008006" key="5">
    <source>
        <dbReference type="Google" id="ProtNLM"/>
    </source>
</evidence>
<dbReference type="PANTHER" id="PTHR21549">
    <property type="entry name" value="MUTATED IN BLADDER CANCER 1"/>
    <property type="match status" value="1"/>
</dbReference>
<dbReference type="PANTHER" id="PTHR21549:SF0">
    <property type="entry name" value="COILED-COIL DOMAIN-CONTAINING PROTEIN 112"/>
    <property type="match status" value="1"/>
</dbReference>
<feature type="compositionally biased region" description="Basic and acidic residues" evidence="2">
    <location>
        <begin position="310"/>
        <end position="369"/>
    </location>
</feature>
<keyword evidence="4" id="KW-1185">Reference proteome</keyword>
<evidence type="ECO:0000256" key="2">
    <source>
        <dbReference type="SAM" id="MobiDB-lite"/>
    </source>
</evidence>
<reference evidence="3 4" key="1">
    <citation type="journal article" date="2019" name="Sci. Data">
        <title>Hybrid genome assembly and annotation of Danionella translucida.</title>
        <authorList>
            <person name="Kadobianskyi M."/>
            <person name="Schulze L."/>
            <person name="Schuelke M."/>
            <person name="Judkewitz B."/>
        </authorList>
    </citation>
    <scope>NUCLEOTIDE SEQUENCE [LARGE SCALE GENOMIC DNA]</scope>
    <source>
        <strain evidence="3 4">Bolton</strain>
    </source>
</reference>
<dbReference type="InterPro" id="IPR039902">
    <property type="entry name" value="CCDC148/CCDC112"/>
</dbReference>
<dbReference type="STRING" id="623744.A0A553NH59"/>
<dbReference type="AlphaFoldDB" id="A0A553NH59"/>
<accession>A0A553NH59</accession>
<name>A0A553NH59_9TELE</name>
<dbReference type="EMBL" id="SRMA01026967">
    <property type="protein sequence ID" value="TRY64783.1"/>
    <property type="molecule type" value="Genomic_DNA"/>
</dbReference>
<evidence type="ECO:0000313" key="4">
    <source>
        <dbReference type="Proteomes" id="UP000316079"/>
    </source>
</evidence>